<gene>
    <name evidence="2" type="ORF">PHMEG_0002933</name>
</gene>
<protein>
    <recommendedName>
        <fullName evidence="1">Retrotransposon gag domain-containing protein</fullName>
    </recommendedName>
</protein>
<proteinExistence type="predicted"/>
<sequence>MFVTMWLKTVRAEIRRQAVTHAQLYHEVAARLDGEAQRWFATVLESITREDENITTLSTMLRTKYMTQRPGPEVVDLLTARRQMRGERLVNYAQSLREIAESREIGDDRQVNAYLKGMDSTMRATHVRGHRPRTLDEDLNVAIPQVGDSGRGYCVGLEVLITAWDARKASAGRGPLATASTTAVAAPDKEQSGLGGNLGNVVDGCGPMWRSAPKQHRFYTEGQQLNSGKTDA</sequence>
<dbReference type="InterPro" id="IPR005162">
    <property type="entry name" value="Retrotrans_gag_dom"/>
</dbReference>
<organism evidence="2 3">
    <name type="scientific">Phytophthora megakarya</name>
    <dbReference type="NCBI Taxonomy" id="4795"/>
    <lineage>
        <taxon>Eukaryota</taxon>
        <taxon>Sar</taxon>
        <taxon>Stramenopiles</taxon>
        <taxon>Oomycota</taxon>
        <taxon>Peronosporomycetes</taxon>
        <taxon>Peronosporales</taxon>
        <taxon>Peronosporaceae</taxon>
        <taxon>Phytophthora</taxon>
    </lineage>
</organism>
<name>A0A225WXB9_9STRA</name>
<evidence type="ECO:0000313" key="2">
    <source>
        <dbReference type="EMBL" id="OWZ22375.1"/>
    </source>
</evidence>
<dbReference type="Pfam" id="PF03732">
    <property type="entry name" value="Retrotrans_gag"/>
    <property type="match status" value="1"/>
</dbReference>
<keyword evidence="3" id="KW-1185">Reference proteome</keyword>
<evidence type="ECO:0000313" key="3">
    <source>
        <dbReference type="Proteomes" id="UP000198211"/>
    </source>
</evidence>
<dbReference type="AlphaFoldDB" id="A0A225WXB9"/>
<dbReference type="OrthoDB" id="117242at2759"/>
<feature type="domain" description="Retrotransposon gag" evidence="1">
    <location>
        <begin position="30"/>
        <end position="119"/>
    </location>
</feature>
<reference evidence="3" key="1">
    <citation type="submission" date="2017-03" db="EMBL/GenBank/DDBJ databases">
        <title>Phytopthora megakarya and P. palmivora, two closely related causual agents of cacao black pod achieved similar genome size and gene model numbers by different mechanisms.</title>
        <authorList>
            <person name="Ali S."/>
            <person name="Shao J."/>
            <person name="Larry D.J."/>
            <person name="Kronmiller B."/>
            <person name="Shen D."/>
            <person name="Strem M.D."/>
            <person name="Melnick R.L."/>
            <person name="Guiltinan M.J."/>
            <person name="Tyler B.M."/>
            <person name="Meinhardt L.W."/>
            <person name="Bailey B.A."/>
        </authorList>
    </citation>
    <scope>NUCLEOTIDE SEQUENCE [LARGE SCALE GENOMIC DNA]</scope>
    <source>
        <strain evidence="3">zdho120</strain>
    </source>
</reference>
<accession>A0A225WXB9</accession>
<dbReference type="Proteomes" id="UP000198211">
    <property type="component" value="Unassembled WGS sequence"/>
</dbReference>
<comment type="caution">
    <text evidence="2">The sequence shown here is derived from an EMBL/GenBank/DDBJ whole genome shotgun (WGS) entry which is preliminary data.</text>
</comment>
<dbReference type="EMBL" id="NBNE01000142">
    <property type="protein sequence ID" value="OWZ22375.1"/>
    <property type="molecule type" value="Genomic_DNA"/>
</dbReference>
<evidence type="ECO:0000259" key="1">
    <source>
        <dbReference type="Pfam" id="PF03732"/>
    </source>
</evidence>